<reference evidence="3" key="1">
    <citation type="journal article" date="2023" name="Comput. Struct. Biotechnol. J.">
        <title>Discovery of a novel marine Bacteroidetes with a rich repertoire of carbohydrate-active enzymes.</title>
        <authorList>
            <person name="Chen B."/>
            <person name="Liu G."/>
            <person name="Chen Q."/>
            <person name="Wang H."/>
            <person name="Liu L."/>
            <person name="Tang K."/>
        </authorList>
    </citation>
    <scope>NUCLEOTIDE SEQUENCE</scope>
    <source>
        <strain evidence="3">TK19036</strain>
    </source>
</reference>
<accession>A0AA49GL11</accession>
<protein>
    <submittedName>
        <fullName evidence="3">DUF3823 domain-containing protein</fullName>
    </submittedName>
</protein>
<feature type="domain" description="DUF3823" evidence="1">
    <location>
        <begin position="30"/>
        <end position="121"/>
    </location>
</feature>
<dbReference type="InterPro" id="IPR024278">
    <property type="entry name" value="DUF3823_N"/>
</dbReference>
<gene>
    <name evidence="3" type="ORF">K4G66_27275</name>
</gene>
<evidence type="ECO:0000259" key="2">
    <source>
        <dbReference type="Pfam" id="PF18003"/>
    </source>
</evidence>
<dbReference type="Gene3D" id="2.60.40.1120">
    <property type="entry name" value="Carboxypeptidase-like, regulatory domain"/>
    <property type="match status" value="1"/>
</dbReference>
<dbReference type="PROSITE" id="PS51257">
    <property type="entry name" value="PROKAR_LIPOPROTEIN"/>
    <property type="match status" value="1"/>
</dbReference>
<evidence type="ECO:0000259" key="1">
    <source>
        <dbReference type="Pfam" id="PF12866"/>
    </source>
</evidence>
<dbReference type="Gene3D" id="2.60.40.2060">
    <property type="match status" value="1"/>
</dbReference>
<name>A0AA49GL11_9BACT</name>
<dbReference type="Pfam" id="PF12866">
    <property type="entry name" value="DUF3823"/>
    <property type="match status" value="1"/>
</dbReference>
<reference evidence="3" key="2">
    <citation type="journal article" date="2024" name="Antonie Van Leeuwenhoek">
        <title>Roseihalotalea indica gen. nov., sp. nov., a halophilic Bacteroidetes from mesopelagic Southwest Indian Ocean with higher carbohydrate metabolic potential.</title>
        <authorList>
            <person name="Chen B."/>
            <person name="Zhang M."/>
            <person name="Lin D."/>
            <person name="Ye J."/>
            <person name="Tang K."/>
        </authorList>
    </citation>
    <scope>NUCLEOTIDE SEQUENCE</scope>
    <source>
        <strain evidence="3">TK19036</strain>
    </source>
</reference>
<sequence>MKNIIYSVTILLASTLLLSCEKDNYDPPSSLLSGRILYQGTPLNFEYNRVSYELYQDGFGKTGPMGSTFTPEGEFSQLLFDGTYKMVVPNGQGPFLWGAEADMPDTVNITVSGNTEMDFEVLPFWMIRNPQISSGSNQVTGTFALEQIVQDANARDIESVTLYVSKTMFANSQTNVAINSLEGGEIADLGNVTLQATVPELVPSQSYVFASIGVKFVGVDDLIFSPTQKIDL</sequence>
<feature type="domain" description="DUF3823" evidence="2">
    <location>
        <begin position="126"/>
        <end position="229"/>
    </location>
</feature>
<organism evidence="3">
    <name type="scientific">Roseihalotalea indica</name>
    <dbReference type="NCBI Taxonomy" id="2867963"/>
    <lineage>
        <taxon>Bacteria</taxon>
        <taxon>Pseudomonadati</taxon>
        <taxon>Bacteroidota</taxon>
        <taxon>Cytophagia</taxon>
        <taxon>Cytophagales</taxon>
        <taxon>Catalimonadaceae</taxon>
        <taxon>Roseihalotalea</taxon>
    </lineage>
</organism>
<dbReference type="EMBL" id="CP120682">
    <property type="protein sequence ID" value="WKN36073.1"/>
    <property type="molecule type" value="Genomic_DNA"/>
</dbReference>
<proteinExistence type="predicted"/>
<dbReference type="AlphaFoldDB" id="A0AA49GL11"/>
<dbReference type="InterPro" id="IPR041186">
    <property type="entry name" value="DUF3823_C"/>
</dbReference>
<dbReference type="Pfam" id="PF18003">
    <property type="entry name" value="DUF3823_C"/>
    <property type="match status" value="1"/>
</dbReference>
<evidence type="ECO:0000313" key="3">
    <source>
        <dbReference type="EMBL" id="WKN36073.1"/>
    </source>
</evidence>